<organism evidence="1 2">
    <name type="scientific">Mycolicibacterium neoaurum VKM Ac-1815D</name>
    <dbReference type="NCBI Taxonomy" id="700508"/>
    <lineage>
        <taxon>Bacteria</taxon>
        <taxon>Bacillati</taxon>
        <taxon>Actinomycetota</taxon>
        <taxon>Actinomycetes</taxon>
        <taxon>Mycobacteriales</taxon>
        <taxon>Mycobacteriaceae</taxon>
        <taxon>Mycolicibacterium</taxon>
    </lineage>
</organism>
<accession>V5XH51</accession>
<protein>
    <submittedName>
        <fullName evidence="1">Uncharacterized protein</fullName>
    </submittedName>
</protein>
<dbReference type="EMBL" id="CP006936">
    <property type="protein sequence ID" value="AHC27765.1"/>
    <property type="molecule type" value="Genomic_DNA"/>
</dbReference>
<name>V5XH51_MYCNE</name>
<dbReference type="AlphaFoldDB" id="V5XH51"/>
<gene>
    <name evidence="1" type="ORF">D174_00085</name>
</gene>
<sequence>MAGVESSFRLTLKQAMSSLRLVTVAISVADML</sequence>
<reference evidence="1 2" key="1">
    <citation type="journal article" date="2014" name="Genome Announc.">
        <title>Complete Genome Sequence of Sterol-Transforming Mycobacterium neoaurum Strain VKM Ac-1815D.</title>
        <authorList>
            <person name="Shtratnikova V.Y."/>
            <person name="Bragin E.Y."/>
            <person name="Dovbnya D.V."/>
            <person name="Pekov Y.A."/>
            <person name="Schelkunov M.I."/>
            <person name="Strizhov N."/>
            <person name="Ivashina T.V."/>
            <person name="Ashapkin V.V."/>
            <person name="Donova M.V."/>
        </authorList>
    </citation>
    <scope>NUCLEOTIDE SEQUENCE [LARGE SCALE GENOMIC DNA]</scope>
    <source>
        <strain evidence="1 2">VKM Ac-1815D</strain>
    </source>
</reference>
<proteinExistence type="predicted"/>
<dbReference type="Proteomes" id="UP000018763">
    <property type="component" value="Chromosome"/>
</dbReference>
<keyword evidence="2" id="KW-1185">Reference proteome</keyword>
<evidence type="ECO:0000313" key="2">
    <source>
        <dbReference type="Proteomes" id="UP000018763"/>
    </source>
</evidence>
<evidence type="ECO:0000313" key="1">
    <source>
        <dbReference type="EMBL" id="AHC27765.1"/>
    </source>
</evidence>